<dbReference type="InterPro" id="IPR011257">
    <property type="entry name" value="DNA_glycosylase"/>
</dbReference>
<dbReference type="GO" id="GO:0006281">
    <property type="term" value="P:DNA repair"/>
    <property type="evidence" value="ECO:0007669"/>
    <property type="project" value="InterPro"/>
</dbReference>
<evidence type="ECO:0000313" key="2">
    <source>
        <dbReference type="Proteomes" id="UP000295444"/>
    </source>
</evidence>
<dbReference type="GO" id="GO:0003824">
    <property type="term" value="F:catalytic activity"/>
    <property type="evidence" value="ECO:0007669"/>
    <property type="project" value="InterPro"/>
</dbReference>
<sequence>MNFPLIAPVIMTDHPAWLGGAGGRAVRALRRNDAIWLLESQLTSKGYVVTTTRMSGSSSTPAVDVVNPDRLIGPAELVGPLRRAGSVARWRNPDLWDALATAIIRQVIRAGQARKLYRALSREHGEAVPGMPKALPLFPKPETVLALPDVEYARLGLAFKRNALRAAADAVLEFSGKWTELHPVALRDELQTVPRIGPWTAGAAVADLTNDYALYPFADLAVRTWARRLAPNRAWPDAEPDFGRAWSRLAGTQLSDWTLLTLAWGVQHAHNSGGTAL</sequence>
<dbReference type="Proteomes" id="UP000295444">
    <property type="component" value="Unassembled WGS sequence"/>
</dbReference>
<evidence type="ECO:0000313" key="1">
    <source>
        <dbReference type="EMBL" id="TDQ04863.1"/>
    </source>
</evidence>
<organism evidence="1 2">
    <name type="scientific">Labedaea rhizosphaerae</name>
    <dbReference type="NCBI Taxonomy" id="598644"/>
    <lineage>
        <taxon>Bacteria</taxon>
        <taxon>Bacillati</taxon>
        <taxon>Actinomycetota</taxon>
        <taxon>Actinomycetes</taxon>
        <taxon>Pseudonocardiales</taxon>
        <taxon>Pseudonocardiaceae</taxon>
        <taxon>Labedaea</taxon>
    </lineage>
</organism>
<dbReference type="RefSeq" id="WP_243753805.1">
    <property type="nucleotide sequence ID" value="NZ_SNXZ01000001.1"/>
</dbReference>
<accession>A0A4R6SNU8</accession>
<dbReference type="Gene3D" id="1.10.340.30">
    <property type="entry name" value="Hypothetical protein, domain 2"/>
    <property type="match status" value="1"/>
</dbReference>
<keyword evidence="2" id="KW-1185">Reference proteome</keyword>
<comment type="caution">
    <text evidence="1">The sequence shown here is derived from an EMBL/GenBank/DDBJ whole genome shotgun (WGS) entry which is preliminary data.</text>
</comment>
<reference evidence="1 2" key="1">
    <citation type="submission" date="2019-03" db="EMBL/GenBank/DDBJ databases">
        <title>Genomic Encyclopedia of Type Strains, Phase IV (KMG-IV): sequencing the most valuable type-strain genomes for metagenomic binning, comparative biology and taxonomic classification.</title>
        <authorList>
            <person name="Goeker M."/>
        </authorList>
    </citation>
    <scope>NUCLEOTIDE SEQUENCE [LARGE SCALE GENOMIC DNA]</scope>
    <source>
        <strain evidence="1 2">DSM 45361</strain>
    </source>
</reference>
<dbReference type="EMBL" id="SNXZ01000001">
    <property type="protein sequence ID" value="TDQ04863.1"/>
    <property type="molecule type" value="Genomic_DNA"/>
</dbReference>
<name>A0A4R6SNU8_LABRH</name>
<dbReference type="SUPFAM" id="SSF48150">
    <property type="entry name" value="DNA-glycosylase"/>
    <property type="match status" value="1"/>
</dbReference>
<dbReference type="AlphaFoldDB" id="A0A4R6SNU8"/>
<protein>
    <submittedName>
        <fullName evidence="1">DNA-3-methyladenine glycosylase II</fullName>
    </submittedName>
</protein>
<proteinExistence type="predicted"/>
<gene>
    <name evidence="1" type="ORF">EV186_101822</name>
</gene>